<evidence type="ECO:0000256" key="2">
    <source>
        <dbReference type="ARBA" id="ARBA00022705"/>
    </source>
</evidence>
<dbReference type="GO" id="GO:0003677">
    <property type="term" value="F:DNA binding"/>
    <property type="evidence" value="ECO:0007669"/>
    <property type="project" value="InterPro"/>
</dbReference>
<dbReference type="EMBL" id="ML975151">
    <property type="protein sequence ID" value="KAF1815835.1"/>
    <property type="molecule type" value="Genomic_DNA"/>
</dbReference>
<evidence type="ECO:0008006" key="8">
    <source>
        <dbReference type="Google" id="ProtNLM"/>
    </source>
</evidence>
<proteinExistence type="inferred from homology"/>
<reference evidence="7" key="2">
    <citation type="submission" date="2020-04" db="EMBL/GenBank/DDBJ databases">
        <authorList>
            <consortium name="NCBI Genome Project"/>
        </authorList>
    </citation>
    <scope>NUCLEOTIDE SEQUENCE</scope>
    <source>
        <strain evidence="7">CBS 781.70</strain>
    </source>
</reference>
<reference evidence="7" key="3">
    <citation type="submission" date="2025-04" db="UniProtKB">
        <authorList>
            <consortium name="RefSeq"/>
        </authorList>
    </citation>
    <scope>IDENTIFICATION</scope>
    <source>
        <strain evidence="7">CBS 781.70</strain>
    </source>
</reference>
<dbReference type="Proteomes" id="UP000504638">
    <property type="component" value="Unplaced"/>
</dbReference>
<dbReference type="Gene3D" id="3.60.21.50">
    <property type="match status" value="1"/>
</dbReference>
<dbReference type="Gene3D" id="2.40.50.430">
    <property type="match status" value="1"/>
</dbReference>
<feature type="domain" description="DNA polymerase delta subunit OB-fold" evidence="4">
    <location>
        <begin position="1"/>
        <end position="80"/>
    </location>
</feature>
<dbReference type="AlphaFoldDB" id="A0A6G1GCL5"/>
<organism evidence="5">
    <name type="scientific">Eremomyces bilateralis CBS 781.70</name>
    <dbReference type="NCBI Taxonomy" id="1392243"/>
    <lineage>
        <taxon>Eukaryota</taxon>
        <taxon>Fungi</taxon>
        <taxon>Dikarya</taxon>
        <taxon>Ascomycota</taxon>
        <taxon>Pezizomycotina</taxon>
        <taxon>Dothideomycetes</taxon>
        <taxon>Dothideomycetes incertae sedis</taxon>
        <taxon>Eremomycetales</taxon>
        <taxon>Eremomycetaceae</taxon>
        <taxon>Eremomyces</taxon>
    </lineage>
</organism>
<evidence type="ECO:0000259" key="4">
    <source>
        <dbReference type="Pfam" id="PF18018"/>
    </source>
</evidence>
<dbReference type="PANTHER" id="PTHR10416">
    <property type="entry name" value="DNA POLYMERASE DELTA SUBUNIT 2"/>
    <property type="match status" value="1"/>
</dbReference>
<gene>
    <name evidence="5 7" type="ORF">P152DRAFT_197927</name>
</gene>
<comment type="similarity">
    <text evidence="1">Belongs to the DNA polymerase delta/II small subunit family.</text>
</comment>
<dbReference type="GeneID" id="54414886"/>
<name>A0A6G1GCL5_9PEZI</name>
<evidence type="ECO:0000256" key="1">
    <source>
        <dbReference type="ARBA" id="ARBA00006035"/>
    </source>
</evidence>
<dbReference type="InterPro" id="IPR007185">
    <property type="entry name" value="DNA_pol_a/d/e_bsu"/>
</dbReference>
<dbReference type="GO" id="GO:0043625">
    <property type="term" value="C:delta DNA polymerase complex"/>
    <property type="evidence" value="ECO:0007669"/>
    <property type="project" value="TreeGrafter"/>
</dbReference>
<reference evidence="5 7" key="1">
    <citation type="submission" date="2020-01" db="EMBL/GenBank/DDBJ databases">
        <authorList>
            <consortium name="DOE Joint Genome Institute"/>
            <person name="Haridas S."/>
            <person name="Albert R."/>
            <person name="Binder M."/>
            <person name="Bloem J."/>
            <person name="Labutti K."/>
            <person name="Salamov A."/>
            <person name="Andreopoulos B."/>
            <person name="Baker S.E."/>
            <person name="Barry K."/>
            <person name="Bills G."/>
            <person name="Bluhm B.H."/>
            <person name="Cannon C."/>
            <person name="Castanera R."/>
            <person name="Culley D.E."/>
            <person name="Daum C."/>
            <person name="Ezra D."/>
            <person name="Gonzalez J.B."/>
            <person name="Henrissat B."/>
            <person name="Kuo A."/>
            <person name="Liang C."/>
            <person name="Lipzen A."/>
            <person name="Lutzoni F."/>
            <person name="Magnuson J."/>
            <person name="Mondo S."/>
            <person name="Nolan M."/>
            <person name="Ohm R."/>
            <person name="Pangilinan J."/>
            <person name="Park H.-J."/>
            <person name="Ramirez L."/>
            <person name="Alfaro M."/>
            <person name="Sun H."/>
            <person name="Tritt A."/>
            <person name="Yoshinaga Y."/>
            <person name="Zwiers L.-H."/>
            <person name="Turgeon B.G."/>
            <person name="Goodwin S.B."/>
            <person name="Spatafora J.W."/>
            <person name="Crous P.W."/>
            <person name="Grigoriev I.V."/>
        </authorList>
    </citation>
    <scope>NUCLEOTIDE SEQUENCE</scope>
    <source>
        <strain evidence="5 7">CBS 781.70</strain>
    </source>
</reference>
<dbReference type="OrthoDB" id="3763at2759"/>
<protein>
    <recommendedName>
        <fullName evidence="8">DNA polymerase delta subunit 2</fullName>
    </recommendedName>
</protein>
<dbReference type="InterPro" id="IPR040663">
    <property type="entry name" value="DNA_pol_D_N"/>
</dbReference>
<dbReference type="GO" id="GO:0006271">
    <property type="term" value="P:DNA strand elongation involved in DNA replication"/>
    <property type="evidence" value="ECO:0007669"/>
    <property type="project" value="TreeGrafter"/>
</dbReference>
<dbReference type="InterPro" id="IPR024826">
    <property type="entry name" value="DNA_pol_delta/II_ssu"/>
</dbReference>
<evidence type="ECO:0000313" key="6">
    <source>
        <dbReference type="Proteomes" id="UP000504638"/>
    </source>
</evidence>
<sequence>MEMPLKPNVLDDISKEHWIAAPPLRHKYIKDDDGTRVMVEDESGRLRLTGSWLQSELLVTGCIVAALGTENADGEFEVLDTRIADLPRQPQRWERDDIDEGKIKKNRPNCGKIAVVSGLGIGDDSLSQLRLDLLTEYLLGESLGDEEQTEATKISRLIIAGDTLANSSTIPSREQVAIRKTTSKTYGYDATAYNAAPTENLDSFLSTLLPSLPITVLPGASDPVNVSLPQQPLHPALYPKGRAYSKLPIDKDPQAGWLDAVTNPWEGDIDGWRFLGNGGQPIDDIYKYVSTEDRVQMMEHILRWRVNVPTAPDTLCKFSGWFQLPFQL</sequence>
<dbReference type="Pfam" id="PF18018">
    <property type="entry name" value="DNA_pol_D_N"/>
    <property type="match status" value="1"/>
</dbReference>
<dbReference type="Pfam" id="PF04042">
    <property type="entry name" value="DNA_pol_E_B"/>
    <property type="match status" value="1"/>
</dbReference>
<feature type="domain" description="DNA polymerase alpha/delta/epsilon subunit B" evidence="3">
    <location>
        <begin position="113"/>
        <end position="319"/>
    </location>
</feature>
<keyword evidence="2" id="KW-0235">DNA replication</keyword>
<accession>A0A6G1GCL5</accession>
<dbReference type="RefSeq" id="XP_033537466.1">
    <property type="nucleotide sequence ID" value="XM_033674316.1"/>
</dbReference>
<keyword evidence="6" id="KW-1185">Reference proteome</keyword>
<evidence type="ECO:0000313" key="5">
    <source>
        <dbReference type="EMBL" id="KAF1815835.1"/>
    </source>
</evidence>
<evidence type="ECO:0000313" key="7">
    <source>
        <dbReference type="RefSeq" id="XP_033537466.1"/>
    </source>
</evidence>
<evidence type="ECO:0000259" key="3">
    <source>
        <dbReference type="Pfam" id="PF04042"/>
    </source>
</evidence>
<dbReference type="PANTHER" id="PTHR10416:SF0">
    <property type="entry name" value="DNA POLYMERASE DELTA SUBUNIT 2"/>
    <property type="match status" value="1"/>
</dbReference>